<dbReference type="PANTHER" id="PTHR47191">
    <property type="entry name" value="OS05G0170800 PROTEIN"/>
    <property type="match status" value="1"/>
</dbReference>
<evidence type="ECO:0000313" key="3">
    <source>
        <dbReference type="Proteomes" id="UP001589654"/>
    </source>
</evidence>
<dbReference type="SUPFAM" id="SSF110069">
    <property type="entry name" value="ApaG-like"/>
    <property type="match status" value="1"/>
</dbReference>
<dbReference type="Proteomes" id="UP001589654">
    <property type="component" value="Unassembled WGS sequence"/>
</dbReference>
<dbReference type="InterPro" id="IPR007474">
    <property type="entry name" value="ApaG_domain"/>
</dbReference>
<name>A0ABV5JB38_9BACT</name>
<dbReference type="Pfam" id="PF04379">
    <property type="entry name" value="DUF525"/>
    <property type="match status" value="1"/>
</dbReference>
<evidence type="ECO:0000259" key="1">
    <source>
        <dbReference type="PROSITE" id="PS51087"/>
    </source>
</evidence>
<feature type="domain" description="ApaG" evidence="1">
    <location>
        <begin position="3"/>
        <end position="128"/>
    </location>
</feature>
<proteinExistence type="predicted"/>
<organism evidence="2 3">
    <name type="scientific">Echinicola jeungdonensis</name>
    <dbReference type="NCBI Taxonomy" id="709343"/>
    <lineage>
        <taxon>Bacteria</taxon>
        <taxon>Pseudomonadati</taxon>
        <taxon>Bacteroidota</taxon>
        <taxon>Cytophagia</taxon>
        <taxon>Cytophagales</taxon>
        <taxon>Cyclobacteriaceae</taxon>
        <taxon>Echinicola</taxon>
    </lineage>
</organism>
<dbReference type="InterPro" id="IPR050718">
    <property type="entry name" value="ApaG-like"/>
</dbReference>
<sequence length="128" mass="14254">MVTAITQGIKVSVEATYQGKYSSPHQHHFVFTYQITIENNSAFTTQLLRRKWEISDAGMDTKIVEGDGVIGQQPILEPGQSHTYVSGCNLHSGLGKMKGSYILEKLQNGQLIEVIIPEFQLIADLFDN</sequence>
<dbReference type="PANTHER" id="PTHR47191:SF2">
    <property type="entry name" value="OS05G0170800 PROTEIN"/>
    <property type="match status" value="1"/>
</dbReference>
<gene>
    <name evidence="2" type="primary">apaG</name>
    <name evidence="2" type="ORF">ACFFUR_16155</name>
</gene>
<reference evidence="2 3" key="1">
    <citation type="submission" date="2024-09" db="EMBL/GenBank/DDBJ databases">
        <authorList>
            <person name="Sun Q."/>
            <person name="Mori K."/>
        </authorList>
    </citation>
    <scope>NUCLEOTIDE SEQUENCE [LARGE SCALE GENOMIC DNA]</scope>
    <source>
        <strain evidence="2 3">CECT 7682</strain>
    </source>
</reference>
<accession>A0ABV5JB38</accession>
<dbReference type="InterPro" id="IPR036767">
    <property type="entry name" value="ApaG_sf"/>
</dbReference>
<dbReference type="RefSeq" id="WP_290248601.1">
    <property type="nucleotide sequence ID" value="NZ_JAUFQT010000001.1"/>
</dbReference>
<dbReference type="PROSITE" id="PS51087">
    <property type="entry name" value="APAG"/>
    <property type="match status" value="1"/>
</dbReference>
<keyword evidence="3" id="KW-1185">Reference proteome</keyword>
<comment type="caution">
    <text evidence="2">The sequence shown here is derived from an EMBL/GenBank/DDBJ whole genome shotgun (WGS) entry which is preliminary data.</text>
</comment>
<dbReference type="EMBL" id="JBHMEW010000067">
    <property type="protein sequence ID" value="MFB9213350.1"/>
    <property type="molecule type" value="Genomic_DNA"/>
</dbReference>
<dbReference type="Gene3D" id="2.60.40.1470">
    <property type="entry name" value="ApaG domain"/>
    <property type="match status" value="1"/>
</dbReference>
<protein>
    <submittedName>
        <fullName evidence="2">Co2+/Mg2+ efflux protein ApaG</fullName>
    </submittedName>
</protein>
<dbReference type="NCBIfam" id="NF003967">
    <property type="entry name" value="PRK05461.1"/>
    <property type="match status" value="1"/>
</dbReference>
<evidence type="ECO:0000313" key="2">
    <source>
        <dbReference type="EMBL" id="MFB9213350.1"/>
    </source>
</evidence>